<dbReference type="GO" id="GO:0008460">
    <property type="term" value="F:dTDP-glucose 4,6-dehydratase activity"/>
    <property type="evidence" value="ECO:0007669"/>
    <property type="project" value="UniProtKB-EC"/>
</dbReference>
<evidence type="ECO:0000256" key="7">
    <source>
        <dbReference type="RuleBase" id="RU004473"/>
    </source>
</evidence>
<dbReference type="PATRIC" id="fig|1618442.3.peg.777"/>
<dbReference type="GO" id="GO:0009225">
    <property type="term" value="P:nucleotide-sugar metabolic process"/>
    <property type="evidence" value="ECO:0007669"/>
    <property type="project" value="InterPro"/>
</dbReference>
<dbReference type="InterPro" id="IPR036291">
    <property type="entry name" value="NAD(P)-bd_dom_sf"/>
</dbReference>
<comment type="similarity">
    <text evidence="3 7">Belongs to the NAD(P)-dependent epimerase/dehydratase family. dTDP-glucose dehydratase subfamily.</text>
</comment>
<dbReference type="NCBIfam" id="TIGR01181">
    <property type="entry name" value="dTDP_gluc_dehyt"/>
    <property type="match status" value="1"/>
</dbReference>
<dbReference type="InterPro" id="IPR016040">
    <property type="entry name" value="NAD(P)-bd_dom"/>
</dbReference>
<evidence type="ECO:0000256" key="1">
    <source>
        <dbReference type="ARBA" id="ARBA00001539"/>
    </source>
</evidence>
<dbReference type="Proteomes" id="UP000034320">
    <property type="component" value="Unassembled WGS sequence"/>
</dbReference>
<accession>A0A0G0ZCG4</accession>
<comment type="catalytic activity">
    <reaction evidence="1 7">
        <text>dTDP-alpha-D-glucose = dTDP-4-dehydro-6-deoxy-alpha-D-glucose + H2O</text>
        <dbReference type="Rhea" id="RHEA:17221"/>
        <dbReference type="ChEBI" id="CHEBI:15377"/>
        <dbReference type="ChEBI" id="CHEBI:57477"/>
        <dbReference type="ChEBI" id="CHEBI:57649"/>
        <dbReference type="EC" id="4.2.1.46"/>
    </reaction>
</comment>
<evidence type="ECO:0000256" key="3">
    <source>
        <dbReference type="ARBA" id="ARBA00008178"/>
    </source>
</evidence>
<evidence type="ECO:0000256" key="6">
    <source>
        <dbReference type="ARBA" id="ARBA00023239"/>
    </source>
</evidence>
<dbReference type="EC" id="4.2.1.46" evidence="4 7"/>
<dbReference type="InterPro" id="IPR005888">
    <property type="entry name" value="dTDP_Gluc_deHydtase"/>
</dbReference>
<keyword evidence="6 7" id="KW-0456">Lyase</keyword>
<dbReference type="Pfam" id="PF16363">
    <property type="entry name" value="GDP_Man_Dehyd"/>
    <property type="match status" value="1"/>
</dbReference>
<evidence type="ECO:0000259" key="8">
    <source>
        <dbReference type="Pfam" id="PF16363"/>
    </source>
</evidence>
<dbReference type="PANTHER" id="PTHR43000">
    <property type="entry name" value="DTDP-D-GLUCOSE 4,6-DEHYDRATASE-RELATED"/>
    <property type="match status" value="1"/>
</dbReference>
<evidence type="ECO:0000313" key="9">
    <source>
        <dbReference type="EMBL" id="KKS46425.1"/>
    </source>
</evidence>
<dbReference type="EMBL" id="LCDD01000017">
    <property type="protein sequence ID" value="KKS46425.1"/>
    <property type="molecule type" value="Genomic_DNA"/>
</dbReference>
<evidence type="ECO:0000256" key="5">
    <source>
        <dbReference type="ARBA" id="ARBA00023027"/>
    </source>
</evidence>
<comment type="caution">
    <text evidence="9">The sequence shown here is derived from an EMBL/GenBank/DDBJ whole genome shotgun (WGS) entry which is preliminary data.</text>
</comment>
<dbReference type="CDD" id="cd05246">
    <property type="entry name" value="dTDP_GD_SDR_e"/>
    <property type="match status" value="1"/>
</dbReference>
<dbReference type="Gene3D" id="3.40.50.720">
    <property type="entry name" value="NAD(P)-binding Rossmann-like Domain"/>
    <property type="match status" value="1"/>
</dbReference>
<feature type="domain" description="NAD(P)-binding" evidence="8">
    <location>
        <begin position="4"/>
        <end position="307"/>
    </location>
</feature>
<protein>
    <recommendedName>
        <fullName evidence="4 7">dTDP-glucose 4,6-dehydratase</fullName>
        <ecNumber evidence="4 7">4.2.1.46</ecNumber>
    </recommendedName>
</protein>
<name>A0A0G0ZCG4_9BACT</name>
<organism evidence="9 10">
    <name type="scientific">Candidatus Gottesmanbacteria bacterium GW2011_GWA2_42_18</name>
    <dbReference type="NCBI Taxonomy" id="1618442"/>
    <lineage>
        <taxon>Bacteria</taxon>
        <taxon>Candidatus Gottesmaniibacteriota</taxon>
    </lineage>
</organism>
<sequence length="337" mass="38606">MKLLVTGGSGFIGANFIKYWLEKYSADDLVNLDALTYAGNPDNLNGFEKNSRYSFIKGNICDPAVVSKAIKGAEVVVHFAAETHVDRSILKPSLFLKTNILGTQILLEAAVKNKIRHFHHISTDEVYGSLNLKSKEKFNEKTRYNPRSPYAASKAAADHLVLAYHETYGLAATITNCSNNFGPYQHPEKLIPLAITNLLQGKKVPVYGDGQNIRDWLYVSDHCRAIDSVIKKGKCGEIYCVGGLKQDISNLEVIRKIVKLLNCRESQIEFVKDRPGHDRKYAIDWTKINRELGWQPEEDFEERLKETAEWYVRNEAWWRKLKGKNFQVFYRRNYKKL</sequence>
<evidence type="ECO:0000256" key="4">
    <source>
        <dbReference type="ARBA" id="ARBA00011990"/>
    </source>
</evidence>
<dbReference type="AlphaFoldDB" id="A0A0G0ZCG4"/>
<dbReference type="SUPFAM" id="SSF51735">
    <property type="entry name" value="NAD(P)-binding Rossmann-fold domains"/>
    <property type="match status" value="1"/>
</dbReference>
<keyword evidence="5" id="KW-0520">NAD</keyword>
<comment type="cofactor">
    <cofactor evidence="2 7">
        <name>NAD(+)</name>
        <dbReference type="ChEBI" id="CHEBI:57540"/>
    </cofactor>
</comment>
<reference evidence="9 10" key="1">
    <citation type="journal article" date="2015" name="Nature">
        <title>rRNA introns, odd ribosomes, and small enigmatic genomes across a large radiation of phyla.</title>
        <authorList>
            <person name="Brown C.T."/>
            <person name="Hug L.A."/>
            <person name="Thomas B.C."/>
            <person name="Sharon I."/>
            <person name="Castelle C.J."/>
            <person name="Singh A."/>
            <person name="Wilkins M.J."/>
            <person name="Williams K.H."/>
            <person name="Banfield J.F."/>
        </authorList>
    </citation>
    <scope>NUCLEOTIDE SEQUENCE [LARGE SCALE GENOMIC DNA]</scope>
</reference>
<gene>
    <name evidence="9" type="ORF">UV09_C0017G0013</name>
</gene>
<proteinExistence type="inferred from homology"/>
<evidence type="ECO:0000313" key="10">
    <source>
        <dbReference type="Proteomes" id="UP000034320"/>
    </source>
</evidence>
<evidence type="ECO:0000256" key="2">
    <source>
        <dbReference type="ARBA" id="ARBA00001911"/>
    </source>
</evidence>
<dbReference type="Gene3D" id="3.90.25.10">
    <property type="entry name" value="UDP-galactose 4-epimerase, domain 1"/>
    <property type="match status" value="1"/>
</dbReference>